<evidence type="ECO:0000313" key="4">
    <source>
        <dbReference type="Proteomes" id="UP000326331"/>
    </source>
</evidence>
<dbReference type="Pfam" id="PF02397">
    <property type="entry name" value="Bac_transf"/>
    <property type="match status" value="1"/>
</dbReference>
<keyword evidence="3" id="KW-0808">Transferase</keyword>
<name>A0ABX6BZ49_9CHLR</name>
<evidence type="ECO:0000259" key="2">
    <source>
        <dbReference type="Pfam" id="PF02397"/>
    </source>
</evidence>
<dbReference type="Proteomes" id="UP000326331">
    <property type="component" value="Chromosome"/>
</dbReference>
<sequence length="197" mass="22185">MGKRLFDVTLVLVTAPVWVPIMLLAALLLAIDLGGNPFFLQQRIGLHGRLFTMYKLRTMRHARPGKEDRYVIDDFRTFVFSPPDQPNPRITRLGAFFRKTSIDELPNLINVLKGEMSLVGPRPEIPEIVAQYPAHYHRRHDVLPGIAGLAQLNGRSDLTYDETITYDLAYVDNHSLRGDIAILLKTLLAVLKGSGAR</sequence>
<protein>
    <submittedName>
        <fullName evidence="3">Sugar transferase</fullName>
    </submittedName>
</protein>
<dbReference type="GO" id="GO:0016740">
    <property type="term" value="F:transferase activity"/>
    <property type="evidence" value="ECO:0007669"/>
    <property type="project" value="UniProtKB-KW"/>
</dbReference>
<keyword evidence="4" id="KW-1185">Reference proteome</keyword>
<gene>
    <name evidence="3" type="ORF">Tbon_02450</name>
</gene>
<evidence type="ECO:0000313" key="3">
    <source>
        <dbReference type="EMBL" id="QFG02203.1"/>
    </source>
</evidence>
<evidence type="ECO:0000256" key="1">
    <source>
        <dbReference type="ARBA" id="ARBA00006464"/>
    </source>
</evidence>
<dbReference type="RefSeq" id="WP_158066139.1">
    <property type="nucleotide sequence ID" value="NZ_CP042829.1"/>
</dbReference>
<dbReference type="PANTHER" id="PTHR30576">
    <property type="entry name" value="COLANIC BIOSYNTHESIS UDP-GLUCOSE LIPID CARRIER TRANSFERASE"/>
    <property type="match status" value="1"/>
</dbReference>
<reference evidence="3 4" key="1">
    <citation type="submission" date="2019-10" db="EMBL/GenBank/DDBJ databases">
        <title>Thermopilla bonchosmolovskayae gen. nov., sp. nov., a moderately thermophilic Chloroflexi bacterium from a Chukotka hot spring (Arctic, Russia), representing a novel classis Thermopillaia, which include previously uncultivated lineage OLB14.</title>
        <authorList>
            <person name="Kochetkova T.V."/>
            <person name="Zayulina K.S."/>
            <person name="Zhigarkov V.S."/>
            <person name="Minaev N.V."/>
            <person name="Novikov A."/>
            <person name="Toshchakov S.V."/>
            <person name="Elcheninov A.G."/>
            <person name="Kublanov I.V."/>
        </authorList>
    </citation>
    <scope>NUCLEOTIDE SEQUENCE [LARGE SCALE GENOMIC DNA]</scope>
    <source>
        <strain evidence="3 4">3753O</strain>
    </source>
</reference>
<feature type="domain" description="Bacterial sugar transferase" evidence="2">
    <location>
        <begin position="3"/>
        <end position="192"/>
    </location>
</feature>
<dbReference type="EMBL" id="CP042829">
    <property type="protein sequence ID" value="QFG02203.1"/>
    <property type="molecule type" value="Genomic_DNA"/>
</dbReference>
<comment type="similarity">
    <text evidence="1">Belongs to the bacterial sugar transferase family.</text>
</comment>
<dbReference type="PANTHER" id="PTHR30576:SF0">
    <property type="entry name" value="UNDECAPRENYL-PHOSPHATE N-ACETYLGALACTOSAMINYL 1-PHOSPHATE TRANSFERASE-RELATED"/>
    <property type="match status" value="1"/>
</dbReference>
<dbReference type="InterPro" id="IPR003362">
    <property type="entry name" value="Bact_transf"/>
</dbReference>
<accession>A0ABX6BZ49</accession>
<proteinExistence type="inferred from homology"/>
<organism evidence="3 4">
    <name type="scientific">Tepidiforma bonchosmolovskayae</name>
    <dbReference type="NCBI Taxonomy" id="2601677"/>
    <lineage>
        <taxon>Bacteria</taxon>
        <taxon>Bacillati</taxon>
        <taxon>Chloroflexota</taxon>
        <taxon>Tepidiformia</taxon>
        <taxon>Tepidiformales</taxon>
        <taxon>Tepidiformaceae</taxon>
        <taxon>Tepidiforma</taxon>
    </lineage>
</organism>